<proteinExistence type="predicted"/>
<feature type="compositionally biased region" description="Basic and acidic residues" evidence="1">
    <location>
        <begin position="136"/>
        <end position="147"/>
    </location>
</feature>
<dbReference type="EMBL" id="JASPKY010000182">
    <property type="protein sequence ID" value="KAK9723132.1"/>
    <property type="molecule type" value="Genomic_DNA"/>
</dbReference>
<dbReference type="Proteomes" id="UP001458880">
    <property type="component" value="Unassembled WGS sequence"/>
</dbReference>
<gene>
    <name evidence="2" type="ORF">QE152_g19358</name>
</gene>
<evidence type="ECO:0000313" key="3">
    <source>
        <dbReference type="Proteomes" id="UP001458880"/>
    </source>
</evidence>
<protein>
    <submittedName>
        <fullName evidence="2">Uncharacterized protein</fullName>
    </submittedName>
</protein>
<reference evidence="2 3" key="1">
    <citation type="journal article" date="2024" name="BMC Genomics">
        <title>De novo assembly and annotation of Popillia japonica's genome with initial clues to its potential as an invasive pest.</title>
        <authorList>
            <person name="Cucini C."/>
            <person name="Boschi S."/>
            <person name="Funari R."/>
            <person name="Cardaioli E."/>
            <person name="Iannotti N."/>
            <person name="Marturano G."/>
            <person name="Paoli F."/>
            <person name="Bruttini M."/>
            <person name="Carapelli A."/>
            <person name="Frati F."/>
            <person name="Nardi F."/>
        </authorList>
    </citation>
    <scope>NUCLEOTIDE SEQUENCE [LARGE SCALE GENOMIC DNA]</scope>
    <source>
        <strain evidence="2">DMR45628</strain>
    </source>
</reference>
<comment type="caution">
    <text evidence="2">The sequence shown here is derived from an EMBL/GenBank/DDBJ whole genome shotgun (WGS) entry which is preliminary data.</text>
</comment>
<keyword evidence="3" id="KW-1185">Reference proteome</keyword>
<accession>A0AAW1KRM4</accession>
<feature type="region of interest" description="Disordered" evidence="1">
    <location>
        <begin position="123"/>
        <end position="153"/>
    </location>
</feature>
<organism evidence="2 3">
    <name type="scientific">Popillia japonica</name>
    <name type="common">Japanese beetle</name>
    <dbReference type="NCBI Taxonomy" id="7064"/>
    <lineage>
        <taxon>Eukaryota</taxon>
        <taxon>Metazoa</taxon>
        <taxon>Ecdysozoa</taxon>
        <taxon>Arthropoda</taxon>
        <taxon>Hexapoda</taxon>
        <taxon>Insecta</taxon>
        <taxon>Pterygota</taxon>
        <taxon>Neoptera</taxon>
        <taxon>Endopterygota</taxon>
        <taxon>Coleoptera</taxon>
        <taxon>Polyphaga</taxon>
        <taxon>Scarabaeiformia</taxon>
        <taxon>Scarabaeidae</taxon>
        <taxon>Rutelinae</taxon>
        <taxon>Popillia</taxon>
    </lineage>
</organism>
<sequence length="153" mass="17192">MRKFRHVSNIKTGDIGQCATAVRNCNLTAQQPYTQILRVFTESLQLAIYLHSATCSHTLPGAEKRKHTLPSETIRTIENVREIPGIKFCSGVYIYHLTLYCGDLAFVKLLTYSNPGVIREGRDPPAKLAKPRKTKEKGAFARNEPAHYGESIF</sequence>
<name>A0AAW1KRM4_POPJA</name>
<evidence type="ECO:0000313" key="2">
    <source>
        <dbReference type="EMBL" id="KAK9723132.1"/>
    </source>
</evidence>
<evidence type="ECO:0000256" key="1">
    <source>
        <dbReference type="SAM" id="MobiDB-lite"/>
    </source>
</evidence>
<dbReference type="AlphaFoldDB" id="A0AAW1KRM4"/>